<protein>
    <submittedName>
        <fullName evidence="2">Uncharacterized protein</fullName>
    </submittedName>
</protein>
<sequence>MAFGAGHTFSTDISFSQDTLLEITPDDVCHWMNFRAFGDANPAEDAKPVNARASTLEYAKKAISSFMPRRTVPWDPIRNEGNPTRSETVNAVIKKVKRCEVRREGVQSAARRPIEYGEFLNLLDQVHTGNGKGSLKYLVCAVLTMQWHLIARIDDMMKLKFDSFSCSIHHPGSLICQLRWSKNISEERDAPEQIVLGSMDPRLCALLNLAIHVEMTDKAALSPFVFGNPQDGDRVVRRFLQDVFEGTDFHKLKAGNLGTHSMRKGAATYGSRTGLPKDYVNRRGRWRTRKSVVDVYIDNTQPYPDAIAAGVLAGPLGPCCYVLKDGVQVVTNDLLVKHVGPALKEALGEEMARVLALPLLWAALVPRGSFDYEIIPAALKRRIIQAYLGVGGKEDVNVVERVPIHVVGDGAQLQLVEVHDNAGENGVLDRQNGGLTADSTRKEFASIHSQLFSLQRQTANLLNEILRSRTERQRENQKILAVIRRIALQPVVRTIHPRSSANGGGDGVEEEGSVVLPRAMLSKRPKDLYELWGEYEFGLNGLKPAKEFTAAERGANKFAYSRRKVFWDVVSAFVRTGFTSDVAIDKIYAAYGRQLSVTRILAALRTDKHQGGHPSLRL</sequence>
<keyword evidence="3" id="KW-1185">Reference proteome</keyword>
<dbReference type="OrthoDB" id="118114at2759"/>
<dbReference type="InterPro" id="IPR013762">
    <property type="entry name" value="Integrase-like_cat_sf"/>
</dbReference>
<organism evidence="2 3">
    <name type="scientific">Phytophthora nicotianae P1569</name>
    <dbReference type="NCBI Taxonomy" id="1317065"/>
    <lineage>
        <taxon>Eukaryota</taxon>
        <taxon>Sar</taxon>
        <taxon>Stramenopiles</taxon>
        <taxon>Oomycota</taxon>
        <taxon>Peronosporomycetes</taxon>
        <taxon>Peronosporales</taxon>
        <taxon>Peronosporaceae</taxon>
        <taxon>Phytophthora</taxon>
    </lineage>
</organism>
<dbReference type="Proteomes" id="UP000018721">
    <property type="component" value="Unassembled WGS sequence"/>
</dbReference>
<dbReference type="SUPFAM" id="SSF56349">
    <property type="entry name" value="DNA breaking-rejoining enzymes"/>
    <property type="match status" value="1"/>
</dbReference>
<name>V9EH98_PHYNI</name>
<dbReference type="Gene3D" id="1.10.443.10">
    <property type="entry name" value="Intergrase catalytic core"/>
    <property type="match status" value="1"/>
</dbReference>
<comment type="caution">
    <text evidence="2">The sequence shown here is derived from an EMBL/GenBank/DDBJ whole genome shotgun (WGS) entry which is preliminary data.</text>
</comment>
<accession>V9EH98</accession>
<keyword evidence="1" id="KW-0233">DNA recombination</keyword>
<evidence type="ECO:0000256" key="1">
    <source>
        <dbReference type="ARBA" id="ARBA00023172"/>
    </source>
</evidence>
<proteinExistence type="predicted"/>
<dbReference type="GO" id="GO:0015074">
    <property type="term" value="P:DNA integration"/>
    <property type="evidence" value="ECO:0007669"/>
    <property type="project" value="InterPro"/>
</dbReference>
<gene>
    <name evidence="2" type="ORF">F443_16585</name>
</gene>
<dbReference type="GO" id="GO:0006310">
    <property type="term" value="P:DNA recombination"/>
    <property type="evidence" value="ECO:0007669"/>
    <property type="project" value="UniProtKB-KW"/>
</dbReference>
<evidence type="ECO:0000313" key="3">
    <source>
        <dbReference type="Proteomes" id="UP000018721"/>
    </source>
</evidence>
<reference evidence="2 3" key="1">
    <citation type="submission" date="2013-11" db="EMBL/GenBank/DDBJ databases">
        <title>The Genome Sequence of Phytophthora parasitica P1569.</title>
        <authorList>
            <consortium name="The Broad Institute Genomics Platform"/>
            <person name="Russ C."/>
            <person name="Tyler B."/>
            <person name="Panabieres F."/>
            <person name="Shan W."/>
            <person name="Tripathy S."/>
            <person name="Grunwald N."/>
            <person name="Machado M."/>
            <person name="Johnson C.S."/>
            <person name="Arredondo F."/>
            <person name="Hong C."/>
            <person name="Coffey M."/>
            <person name="Young S.K."/>
            <person name="Zeng Q."/>
            <person name="Gargeya S."/>
            <person name="Fitzgerald M."/>
            <person name="Abouelleil A."/>
            <person name="Alvarado L."/>
            <person name="Chapman S.B."/>
            <person name="Gainer-Dewar J."/>
            <person name="Goldberg J."/>
            <person name="Griggs A."/>
            <person name="Gujja S."/>
            <person name="Hansen M."/>
            <person name="Howarth C."/>
            <person name="Imamovic A."/>
            <person name="Ireland A."/>
            <person name="Larimer J."/>
            <person name="McCowan C."/>
            <person name="Murphy C."/>
            <person name="Pearson M."/>
            <person name="Poon T.W."/>
            <person name="Priest M."/>
            <person name="Roberts A."/>
            <person name="Saif S."/>
            <person name="Shea T."/>
            <person name="Sykes S."/>
            <person name="Wortman J."/>
            <person name="Nusbaum C."/>
            <person name="Birren B."/>
        </authorList>
    </citation>
    <scope>NUCLEOTIDE SEQUENCE [LARGE SCALE GENOMIC DNA]</scope>
    <source>
        <strain evidence="2 3">P1569</strain>
    </source>
</reference>
<evidence type="ECO:0000313" key="2">
    <source>
        <dbReference type="EMBL" id="ETI37427.1"/>
    </source>
</evidence>
<dbReference type="EMBL" id="ANIZ01002898">
    <property type="protein sequence ID" value="ETI37427.1"/>
    <property type="molecule type" value="Genomic_DNA"/>
</dbReference>
<dbReference type="HOGENOM" id="CLU_531556_0_0_1"/>
<dbReference type="eggNOG" id="ENOG502RFIA">
    <property type="taxonomic scope" value="Eukaryota"/>
</dbReference>
<dbReference type="AlphaFoldDB" id="V9EH98"/>
<dbReference type="InterPro" id="IPR011010">
    <property type="entry name" value="DNA_brk_join_enz"/>
</dbReference>
<dbReference type="GO" id="GO:0003677">
    <property type="term" value="F:DNA binding"/>
    <property type="evidence" value="ECO:0007669"/>
    <property type="project" value="InterPro"/>
</dbReference>